<evidence type="ECO:0000313" key="3">
    <source>
        <dbReference type="EMBL" id="SHK20930.1"/>
    </source>
</evidence>
<proteinExistence type="predicted"/>
<keyword evidence="4" id="KW-1185">Reference proteome</keyword>
<dbReference type="PIRSF" id="PIRSF020967">
    <property type="entry name" value="UCP020967"/>
    <property type="match status" value="1"/>
</dbReference>
<dbReference type="RefSeq" id="WP_094756797.1">
    <property type="nucleotide sequence ID" value="NZ_FRAJ01000011.1"/>
</dbReference>
<name>A0A1M6QLE9_9FIRM</name>
<dbReference type="Pfam" id="PF12500">
    <property type="entry name" value="TRSP"/>
    <property type="match status" value="1"/>
</dbReference>
<evidence type="ECO:0000259" key="1">
    <source>
        <dbReference type="Pfam" id="PF12500"/>
    </source>
</evidence>
<dbReference type="EMBL" id="FRAJ01000011">
    <property type="protein sequence ID" value="SHK20930.1"/>
    <property type="molecule type" value="Genomic_DNA"/>
</dbReference>
<dbReference type="InterPro" id="IPR022537">
    <property type="entry name" value="TRSP_dom"/>
</dbReference>
<dbReference type="InterPro" id="IPR041688">
    <property type="entry name" value="PRTase_2"/>
</dbReference>
<feature type="domain" description="TRSP" evidence="1">
    <location>
        <begin position="268"/>
        <end position="394"/>
    </location>
</feature>
<dbReference type="Proteomes" id="UP000184082">
    <property type="component" value="Unassembled WGS sequence"/>
</dbReference>
<dbReference type="STRING" id="1121266.SAMN02745883_01546"/>
<accession>A0A1M6QLE9</accession>
<feature type="domain" description="Orotate phosphoribosyltransferase-like" evidence="2">
    <location>
        <begin position="1"/>
        <end position="218"/>
    </location>
</feature>
<gene>
    <name evidence="3" type="ORF">SAMN02745883_01546</name>
</gene>
<dbReference type="InterPro" id="IPR029057">
    <property type="entry name" value="PRTase-like"/>
</dbReference>
<reference evidence="3 4" key="1">
    <citation type="submission" date="2016-11" db="EMBL/GenBank/DDBJ databases">
        <authorList>
            <person name="Jaros S."/>
            <person name="Januszkiewicz K."/>
            <person name="Wedrychowicz H."/>
        </authorList>
    </citation>
    <scope>NUCLEOTIDE SEQUENCE [LARGE SCALE GENOMIC DNA]</scope>
    <source>
        <strain evidence="3 4">DSM 14501</strain>
    </source>
</reference>
<sequence>MAARINPKRSFLFISKILGKHIPVNPYISLLGGMSLAARYLEEVYDICLPEMKDIIYSLKTGENAEKNYKKIKRNLFKLPEKTLFIGFAETATALGHSVFASFEGNGYYIHTTREIIDDFDNIIKFEEEHSHATSHRVYPLDFSFFKSNCPIVFVDDEITTGKTILNIIKSIHKDYPRKNYYVVTILDWRSDEDKKRFKSIEDMLGVNIKVISLISGNIEIIGQPIKSVERKEENQIDNIEKTEVEYIYLDSYFDEIYRYNDESYLKWTGRFGITLDLQRKIDNKIEEAGLFLRNICNGKKILCMGTEEFMYIPMMISAYIGEDVYYQSTTRSPIYPYDESEYGAKNAFSFVSPNNEKLKNYFYNAPYRYYDEIFLFLERYIEKDKLNSILKQLKRLGVRKIFVVMCTRN</sequence>
<protein>
    <submittedName>
        <fullName evidence="3">TRSP domain C terminus to PRTase_2</fullName>
    </submittedName>
</protein>
<dbReference type="InterPro" id="IPR011214">
    <property type="entry name" value="UCP020967"/>
</dbReference>
<dbReference type="AlphaFoldDB" id="A0A1M6QLE9"/>
<dbReference type="SUPFAM" id="SSF53271">
    <property type="entry name" value="PRTase-like"/>
    <property type="match status" value="1"/>
</dbReference>
<dbReference type="InterPro" id="IPR000836">
    <property type="entry name" value="PRTase_dom"/>
</dbReference>
<organism evidence="3 4">
    <name type="scientific">Caminicella sporogenes DSM 14501</name>
    <dbReference type="NCBI Taxonomy" id="1121266"/>
    <lineage>
        <taxon>Bacteria</taxon>
        <taxon>Bacillati</taxon>
        <taxon>Bacillota</taxon>
        <taxon>Clostridia</taxon>
        <taxon>Peptostreptococcales</taxon>
        <taxon>Caminicellaceae</taxon>
        <taxon>Caminicella</taxon>
    </lineage>
</organism>
<evidence type="ECO:0000313" key="4">
    <source>
        <dbReference type="Proteomes" id="UP000184082"/>
    </source>
</evidence>
<evidence type="ECO:0000259" key="2">
    <source>
        <dbReference type="Pfam" id="PF15609"/>
    </source>
</evidence>
<dbReference type="Pfam" id="PF15609">
    <property type="entry name" value="PRTase_2"/>
    <property type="match status" value="1"/>
</dbReference>
<dbReference type="CDD" id="cd06223">
    <property type="entry name" value="PRTases_typeI"/>
    <property type="match status" value="1"/>
</dbReference>